<dbReference type="InterPro" id="IPR018060">
    <property type="entry name" value="HTH_AraC"/>
</dbReference>
<dbReference type="InterPro" id="IPR001497">
    <property type="entry name" value="MethylDNA_cys_MeTrfase_AS"/>
</dbReference>
<keyword evidence="9" id="KW-0804">Transcription</keyword>
<dbReference type="SUPFAM" id="SSF46767">
    <property type="entry name" value="Methylated DNA-protein cysteine methyltransferase, C-terminal domain"/>
    <property type="match status" value="1"/>
</dbReference>
<dbReference type="GO" id="GO:0003677">
    <property type="term" value="F:DNA binding"/>
    <property type="evidence" value="ECO:0007669"/>
    <property type="project" value="UniProtKB-KW"/>
</dbReference>
<sequence>MDDNEMWRAVQTCDLAEASKAVFDNYFSDRQELNQQLKELGVTRKQMSLVFKRYYDIKPAEYLIQVRIAAAKQALQAGAGVFDAAADSGYTNFSSFYAHFRKLSGMPPAKYRQLFAQNISRAIMDTPIGPLRIAASQDAILCVEPVNYLEKKAGQATEQVPADRIIPDDPSGDLVKACMGELKEYFAGQRQKFDLPLSPEGTSFQQKVWQQLQQIPYGETRSYQQLAEMTGDKNASRAIGLANNCNPILILIPCHRVIGADGSLTGYAAGLAAKKLLLDLEKGGTKK</sequence>
<dbReference type="SMART" id="SM00342">
    <property type="entry name" value="HTH_ARAC"/>
    <property type="match status" value="1"/>
</dbReference>
<keyword evidence="7" id="KW-0805">Transcription regulation</keyword>
<dbReference type="CDD" id="cd06445">
    <property type="entry name" value="ATase"/>
    <property type="match status" value="1"/>
</dbReference>
<dbReference type="InterPro" id="IPR008332">
    <property type="entry name" value="MethylG_MeTrfase_N"/>
</dbReference>
<dbReference type="GO" id="GO:0005737">
    <property type="term" value="C:cytoplasm"/>
    <property type="evidence" value="ECO:0007669"/>
    <property type="project" value="UniProtKB-SubCell"/>
</dbReference>
<dbReference type="InterPro" id="IPR009057">
    <property type="entry name" value="Homeodomain-like_sf"/>
</dbReference>
<protein>
    <recommendedName>
        <fullName evidence="12">Methylated-DNA--protein-cysteine methyltransferase</fullName>
        <ecNumber evidence="12">2.1.1.63</ecNumber>
    </recommendedName>
    <alternativeName>
        <fullName evidence="12">6-O-methylguanine-DNA methyltransferase</fullName>
        <shortName evidence="12">MGMT</shortName>
    </alternativeName>
    <alternativeName>
        <fullName evidence="12">O-6-methylguanine-DNA-alkyltransferase</fullName>
    </alternativeName>
</protein>
<keyword evidence="8" id="KW-0238">DNA-binding</keyword>
<evidence type="ECO:0000256" key="3">
    <source>
        <dbReference type="ARBA" id="ARBA00022490"/>
    </source>
</evidence>
<dbReference type="InterPro" id="IPR036388">
    <property type="entry name" value="WH-like_DNA-bd_sf"/>
</dbReference>
<comment type="caution">
    <text evidence="14">The sequence shown here is derived from an EMBL/GenBank/DDBJ whole genome shotgun (WGS) entry which is preliminary data.</text>
</comment>
<gene>
    <name evidence="14" type="ORF">LOB39_07070</name>
</gene>
<dbReference type="PANTHER" id="PTHR10815:SF5">
    <property type="entry name" value="METHYLATED-DNA--PROTEIN-CYSTEINE METHYLTRANSFERASE"/>
    <property type="match status" value="1"/>
</dbReference>
<keyword evidence="4 12" id="KW-0489">Methyltransferase</keyword>
<feature type="domain" description="HTH araC/xylS-type" evidence="13">
    <location>
        <begin position="17"/>
        <end position="114"/>
    </location>
</feature>
<evidence type="ECO:0000313" key="14">
    <source>
        <dbReference type="EMBL" id="MCD5518317.1"/>
    </source>
</evidence>
<dbReference type="InterPro" id="IPR018062">
    <property type="entry name" value="HTH_AraC-typ_CS"/>
</dbReference>
<dbReference type="Proteomes" id="UP001320314">
    <property type="component" value="Unassembled WGS sequence"/>
</dbReference>
<dbReference type="InterPro" id="IPR036631">
    <property type="entry name" value="MGMT_N_sf"/>
</dbReference>
<dbReference type="GO" id="GO:0032259">
    <property type="term" value="P:methylation"/>
    <property type="evidence" value="ECO:0007669"/>
    <property type="project" value="UniProtKB-KW"/>
</dbReference>
<dbReference type="SUPFAM" id="SSF46689">
    <property type="entry name" value="Homeodomain-like"/>
    <property type="match status" value="1"/>
</dbReference>
<evidence type="ECO:0000256" key="1">
    <source>
        <dbReference type="ARBA" id="ARBA00001286"/>
    </source>
</evidence>
<keyword evidence="3 12" id="KW-0963">Cytoplasm</keyword>
<evidence type="ECO:0000256" key="9">
    <source>
        <dbReference type="ARBA" id="ARBA00023163"/>
    </source>
</evidence>
<evidence type="ECO:0000313" key="15">
    <source>
        <dbReference type="Proteomes" id="UP001320314"/>
    </source>
</evidence>
<dbReference type="HAMAP" id="MF_00772">
    <property type="entry name" value="OGT"/>
    <property type="match status" value="1"/>
</dbReference>
<dbReference type="PROSITE" id="PS00374">
    <property type="entry name" value="MGMT"/>
    <property type="match status" value="1"/>
</dbReference>
<keyword evidence="5 12" id="KW-0808">Transferase</keyword>
<dbReference type="PROSITE" id="PS01124">
    <property type="entry name" value="HTH_ARAC_FAMILY_2"/>
    <property type="match status" value="1"/>
</dbReference>
<dbReference type="Pfam" id="PF01035">
    <property type="entry name" value="DNA_binding_1"/>
    <property type="match status" value="1"/>
</dbReference>
<dbReference type="PANTHER" id="PTHR10815">
    <property type="entry name" value="METHYLATED-DNA--PROTEIN-CYSTEINE METHYLTRANSFERASE"/>
    <property type="match status" value="1"/>
</dbReference>
<dbReference type="GO" id="GO:0003908">
    <property type="term" value="F:methylated-DNA-[protein]-cysteine S-methyltransferase activity"/>
    <property type="evidence" value="ECO:0007669"/>
    <property type="project" value="UniProtKB-UniRule"/>
</dbReference>
<dbReference type="Pfam" id="PF12833">
    <property type="entry name" value="HTH_18"/>
    <property type="match status" value="1"/>
</dbReference>
<evidence type="ECO:0000256" key="8">
    <source>
        <dbReference type="ARBA" id="ARBA00023125"/>
    </source>
</evidence>
<comment type="miscellaneous">
    <text evidence="12">This enzyme catalyzes only one turnover and therefore is not strictly catalytic. According to one definition, an enzyme is a biocatalyst that acts repeatedly and over many reaction cycles.</text>
</comment>
<evidence type="ECO:0000256" key="7">
    <source>
        <dbReference type="ARBA" id="ARBA00023015"/>
    </source>
</evidence>
<evidence type="ECO:0000259" key="13">
    <source>
        <dbReference type="PROSITE" id="PS01124"/>
    </source>
</evidence>
<feature type="active site" description="Nucleophile; methyl group acceptor" evidence="12">
    <location>
        <position position="254"/>
    </location>
</feature>
<dbReference type="NCBIfam" id="TIGR00589">
    <property type="entry name" value="ogt"/>
    <property type="match status" value="1"/>
</dbReference>
<comment type="function">
    <text evidence="12">Involved in the cellular defense against the biological effects of O6-methylguanine (O6-MeG) and O4-methylthymine (O4-MeT) in DNA. Repairs the methylated nucleobase in DNA by stoichiometrically transferring the methyl group to a cysteine residue in the enzyme. This is a suicide reaction: the enzyme is irreversibly inactivated.</text>
</comment>
<dbReference type="InterPro" id="IPR036217">
    <property type="entry name" value="MethylDNA_cys_MeTrfase_DNAb"/>
</dbReference>
<evidence type="ECO:0000256" key="12">
    <source>
        <dbReference type="HAMAP-Rule" id="MF_00772"/>
    </source>
</evidence>
<name>A0ABD4SFC0_9LACO</name>
<dbReference type="Gene3D" id="1.10.10.60">
    <property type="entry name" value="Homeodomain-like"/>
    <property type="match status" value="1"/>
</dbReference>
<dbReference type="GO" id="GO:0006307">
    <property type="term" value="P:DNA alkylation repair"/>
    <property type="evidence" value="ECO:0007669"/>
    <property type="project" value="UniProtKB-UniRule"/>
</dbReference>
<dbReference type="InterPro" id="IPR023546">
    <property type="entry name" value="MGMT"/>
</dbReference>
<comment type="catalytic activity">
    <reaction evidence="1 12">
        <text>a 4-O-methyl-thymidine in DNA + L-cysteinyl-[protein] = a thymidine in DNA + S-methyl-L-cysteinyl-[protein]</text>
        <dbReference type="Rhea" id="RHEA:53428"/>
        <dbReference type="Rhea" id="RHEA-COMP:10131"/>
        <dbReference type="Rhea" id="RHEA-COMP:10132"/>
        <dbReference type="Rhea" id="RHEA-COMP:13555"/>
        <dbReference type="Rhea" id="RHEA-COMP:13556"/>
        <dbReference type="ChEBI" id="CHEBI:29950"/>
        <dbReference type="ChEBI" id="CHEBI:82612"/>
        <dbReference type="ChEBI" id="CHEBI:137386"/>
        <dbReference type="ChEBI" id="CHEBI:137387"/>
        <dbReference type="EC" id="2.1.1.63"/>
    </reaction>
</comment>
<dbReference type="Pfam" id="PF02870">
    <property type="entry name" value="Methyltransf_1N"/>
    <property type="match status" value="1"/>
</dbReference>
<dbReference type="RefSeq" id="WP_231523645.1">
    <property type="nucleotide sequence ID" value="NZ_JAJNUD010000016.1"/>
</dbReference>
<evidence type="ECO:0000256" key="5">
    <source>
        <dbReference type="ARBA" id="ARBA00022679"/>
    </source>
</evidence>
<dbReference type="EC" id="2.1.1.63" evidence="12"/>
<evidence type="ECO:0000256" key="10">
    <source>
        <dbReference type="ARBA" id="ARBA00023204"/>
    </source>
</evidence>
<dbReference type="SUPFAM" id="SSF53155">
    <property type="entry name" value="Methylated DNA-protein cysteine methyltransferase domain"/>
    <property type="match status" value="1"/>
</dbReference>
<comment type="catalytic activity">
    <reaction evidence="11 12">
        <text>a 6-O-methyl-2'-deoxyguanosine in DNA + L-cysteinyl-[protein] = S-methyl-L-cysteinyl-[protein] + a 2'-deoxyguanosine in DNA</text>
        <dbReference type="Rhea" id="RHEA:24000"/>
        <dbReference type="Rhea" id="RHEA-COMP:10131"/>
        <dbReference type="Rhea" id="RHEA-COMP:10132"/>
        <dbReference type="Rhea" id="RHEA-COMP:11367"/>
        <dbReference type="Rhea" id="RHEA-COMP:11368"/>
        <dbReference type="ChEBI" id="CHEBI:29950"/>
        <dbReference type="ChEBI" id="CHEBI:82612"/>
        <dbReference type="ChEBI" id="CHEBI:85445"/>
        <dbReference type="ChEBI" id="CHEBI:85448"/>
        <dbReference type="EC" id="2.1.1.63"/>
    </reaction>
</comment>
<proteinExistence type="inferred from homology"/>
<evidence type="ECO:0000256" key="11">
    <source>
        <dbReference type="ARBA" id="ARBA00049348"/>
    </source>
</evidence>
<evidence type="ECO:0000256" key="6">
    <source>
        <dbReference type="ARBA" id="ARBA00022763"/>
    </source>
</evidence>
<accession>A0ABD4SFC0</accession>
<dbReference type="PROSITE" id="PS00041">
    <property type="entry name" value="HTH_ARAC_FAMILY_1"/>
    <property type="match status" value="1"/>
</dbReference>
<dbReference type="FunFam" id="1.10.10.10:FF:000214">
    <property type="entry name" value="Methylated-DNA--protein-cysteine methyltransferase"/>
    <property type="match status" value="1"/>
</dbReference>
<dbReference type="AlphaFoldDB" id="A0ABD4SFC0"/>
<comment type="similarity">
    <text evidence="2 12">Belongs to the MGMT family.</text>
</comment>
<evidence type="ECO:0000256" key="2">
    <source>
        <dbReference type="ARBA" id="ARBA00008711"/>
    </source>
</evidence>
<evidence type="ECO:0000256" key="4">
    <source>
        <dbReference type="ARBA" id="ARBA00022603"/>
    </source>
</evidence>
<reference evidence="14 15" key="1">
    <citation type="submission" date="2021-12" db="EMBL/GenBank/DDBJ databases">
        <title>Antimicrobial susceptibility of Lactobacillus delbrueckii subsp. lactis obtained from milk products and other habitats.</title>
        <authorList>
            <person name="Shani N."/>
        </authorList>
    </citation>
    <scope>NUCLEOTIDE SEQUENCE [LARGE SCALE GENOMIC DNA]</scope>
    <source>
        <strain evidence="14 15">CIRM BIA 266</strain>
    </source>
</reference>
<dbReference type="Gene3D" id="1.10.10.10">
    <property type="entry name" value="Winged helix-like DNA-binding domain superfamily/Winged helix DNA-binding domain"/>
    <property type="match status" value="1"/>
</dbReference>
<organism evidence="14 15">
    <name type="scientific">Lactobacillus delbrueckii subsp. allosunkii</name>
    <dbReference type="NCBI Taxonomy" id="1050107"/>
    <lineage>
        <taxon>Bacteria</taxon>
        <taxon>Bacillati</taxon>
        <taxon>Bacillota</taxon>
        <taxon>Bacilli</taxon>
        <taxon>Lactobacillales</taxon>
        <taxon>Lactobacillaceae</taxon>
        <taxon>Lactobacillus</taxon>
    </lineage>
</organism>
<dbReference type="EMBL" id="JAJNUD010000016">
    <property type="protein sequence ID" value="MCD5518317.1"/>
    <property type="molecule type" value="Genomic_DNA"/>
</dbReference>
<keyword evidence="6 12" id="KW-0227">DNA damage</keyword>
<dbReference type="Gene3D" id="3.30.160.70">
    <property type="entry name" value="Methylated DNA-protein cysteine methyltransferase domain"/>
    <property type="match status" value="1"/>
</dbReference>
<dbReference type="InterPro" id="IPR014048">
    <property type="entry name" value="MethylDNA_cys_MeTrfase_DNA-bd"/>
</dbReference>
<keyword evidence="10 12" id="KW-0234">DNA repair</keyword>
<comment type="subcellular location">
    <subcellularLocation>
        <location evidence="12">Cytoplasm</location>
    </subcellularLocation>
</comment>